<keyword evidence="1" id="KW-1185">Reference proteome</keyword>
<dbReference type="WBParaSite" id="L893_g11831.t1">
    <property type="protein sequence ID" value="L893_g11831.t1"/>
    <property type="gene ID" value="L893_g11831"/>
</dbReference>
<evidence type="ECO:0000313" key="1">
    <source>
        <dbReference type="Proteomes" id="UP000095287"/>
    </source>
</evidence>
<reference evidence="2" key="1">
    <citation type="submission" date="2016-11" db="UniProtKB">
        <authorList>
            <consortium name="WormBaseParasite"/>
        </authorList>
    </citation>
    <scope>IDENTIFICATION</scope>
</reference>
<evidence type="ECO:0000313" key="2">
    <source>
        <dbReference type="WBParaSite" id="L893_g11831.t1"/>
    </source>
</evidence>
<organism evidence="1 2">
    <name type="scientific">Steinernema glaseri</name>
    <dbReference type="NCBI Taxonomy" id="37863"/>
    <lineage>
        <taxon>Eukaryota</taxon>
        <taxon>Metazoa</taxon>
        <taxon>Ecdysozoa</taxon>
        <taxon>Nematoda</taxon>
        <taxon>Chromadorea</taxon>
        <taxon>Rhabditida</taxon>
        <taxon>Tylenchina</taxon>
        <taxon>Panagrolaimomorpha</taxon>
        <taxon>Strongyloidoidea</taxon>
        <taxon>Steinernematidae</taxon>
        <taxon>Steinernema</taxon>
    </lineage>
</organism>
<dbReference type="AlphaFoldDB" id="A0A1I7Y2M5"/>
<dbReference type="Proteomes" id="UP000095287">
    <property type="component" value="Unplaced"/>
</dbReference>
<proteinExistence type="predicted"/>
<name>A0A1I7Y2M5_9BILA</name>
<accession>A0A1I7Y2M5</accession>
<sequence length="316" mass="36329">MTFQLCMLERPMSSNSEFSASEQSVVIVNVEEVPEHSRKSLKVFEYEDESKTVVLGYCMPLRLYRNYFGDPPKFLQFILMPNPLPRDMRMEGGRNPYYPYERHMAFPLYCEAWREAWIAPRTLPPSMKTLYRSPQIAAELKTLRNPHFVECARNMPVPGFNTAADPHLVPVTLPKGIPGFIRVRSNPLLGGSTLFDDFPESEIFLPINTPSSNCEADYELSYEDQKDFEELHASTPFILPSLKLTAKMIRDVYAMREKHIPIVACLDILAAYNDAFHSPIKDCPYELAIPAKDGIDDMLNLHKQITKLYEPKQEQK</sequence>
<protein>
    <submittedName>
        <fullName evidence="2">BURP domain-containing protein</fullName>
    </submittedName>
</protein>